<dbReference type="Proteomes" id="UP000255505">
    <property type="component" value="Plasmid II"/>
</dbReference>
<sequence>MKYSASLAGVIAISSFAVTTAAWADDYPNRPITLVIPWAAGGSTDVVFRTLANAAAKRLGQPFVVENKPGVGGTLGAVTMSKTARPDGYTIAQVSVPLFRLPLIQKSNWDPEKDFTYIVGLMGYTFAITTAAQSRYKNWADVVSAAKKNPGAITYGTSGQSSTPHLGMEQISAMAGINLAHVPFKSGSETSVALLGGHTQLQVEGGTWIPLVKSGKARLLAVWTEKRSKLFPDAPTLKELGYPLVITSPIGLAGPRGMDPKIVRKLQDAFHAAMGDPEVQKIMDDYLMQPDYKTSEDFRKFMLQEQSKEKALVKRLGLSMQ</sequence>
<dbReference type="SUPFAM" id="SSF53850">
    <property type="entry name" value="Periplasmic binding protein-like II"/>
    <property type="match status" value="1"/>
</dbReference>
<gene>
    <name evidence="3" type="ORF">CT19425_MP70075</name>
</gene>
<comment type="similarity">
    <text evidence="1">Belongs to the UPF0065 (bug) family.</text>
</comment>
<dbReference type="CDD" id="cd07012">
    <property type="entry name" value="PBP2_Bug_TTT"/>
    <property type="match status" value="1"/>
</dbReference>
<dbReference type="PANTHER" id="PTHR42928:SF5">
    <property type="entry name" value="BLR1237 PROTEIN"/>
    <property type="match status" value="1"/>
</dbReference>
<organism evidence="3 4">
    <name type="scientific">Cupriavidus taiwanensis</name>
    <dbReference type="NCBI Taxonomy" id="164546"/>
    <lineage>
        <taxon>Bacteria</taxon>
        <taxon>Pseudomonadati</taxon>
        <taxon>Pseudomonadota</taxon>
        <taxon>Betaproteobacteria</taxon>
        <taxon>Burkholderiales</taxon>
        <taxon>Burkholderiaceae</taxon>
        <taxon>Cupriavidus</taxon>
    </lineage>
</organism>
<name>A0A375IRS8_9BURK</name>
<evidence type="ECO:0008006" key="5">
    <source>
        <dbReference type="Google" id="ProtNLM"/>
    </source>
</evidence>
<accession>A0A375IRS8</accession>
<dbReference type="InterPro" id="IPR005064">
    <property type="entry name" value="BUG"/>
</dbReference>
<proteinExistence type="inferred from homology"/>
<dbReference type="InterPro" id="IPR042100">
    <property type="entry name" value="Bug_dom1"/>
</dbReference>
<dbReference type="PANTHER" id="PTHR42928">
    <property type="entry name" value="TRICARBOXYLATE-BINDING PROTEIN"/>
    <property type="match status" value="1"/>
</dbReference>
<feature type="signal peptide" evidence="2">
    <location>
        <begin position="1"/>
        <end position="24"/>
    </location>
</feature>
<reference evidence="3 4" key="1">
    <citation type="submission" date="2018-01" db="EMBL/GenBank/DDBJ databases">
        <authorList>
            <person name="Gaut B.S."/>
            <person name="Morton B.R."/>
            <person name="Clegg M.T."/>
            <person name="Duvall M.R."/>
        </authorList>
    </citation>
    <scope>NUCLEOTIDE SEQUENCE [LARGE SCALE GENOMIC DNA]</scope>
    <source>
        <strain evidence="3">Cupriavidus taiwanensis LMG 19425</strain>
        <plasmid evidence="4">Plasmid ii</plasmid>
    </source>
</reference>
<geneLocation type="plasmid" evidence="3">
    <name>II</name>
</geneLocation>
<dbReference type="EMBL" id="LT991977">
    <property type="protein sequence ID" value="SPK75915.1"/>
    <property type="molecule type" value="Genomic_DNA"/>
</dbReference>
<feature type="chain" id="PRO_5016812745" description="Extra-cytoplasmic solute receptor" evidence="2">
    <location>
        <begin position="25"/>
        <end position="321"/>
    </location>
</feature>
<evidence type="ECO:0000313" key="4">
    <source>
        <dbReference type="Proteomes" id="UP000255505"/>
    </source>
</evidence>
<protein>
    <recommendedName>
        <fullName evidence="5">Extra-cytoplasmic solute receptor</fullName>
    </recommendedName>
</protein>
<evidence type="ECO:0000256" key="1">
    <source>
        <dbReference type="ARBA" id="ARBA00006987"/>
    </source>
</evidence>
<dbReference type="Gene3D" id="3.40.190.10">
    <property type="entry name" value="Periplasmic binding protein-like II"/>
    <property type="match status" value="1"/>
</dbReference>
<dbReference type="Pfam" id="PF03401">
    <property type="entry name" value="TctC"/>
    <property type="match status" value="1"/>
</dbReference>
<dbReference type="RefSeq" id="WP_115665561.1">
    <property type="nucleotide sequence ID" value="NZ_LT977074.1"/>
</dbReference>
<keyword evidence="3" id="KW-0614">Plasmid</keyword>
<dbReference type="PIRSF" id="PIRSF017082">
    <property type="entry name" value="YflP"/>
    <property type="match status" value="1"/>
</dbReference>
<keyword evidence="2" id="KW-0732">Signal</keyword>
<dbReference type="AlphaFoldDB" id="A0A375IRS8"/>
<evidence type="ECO:0000256" key="2">
    <source>
        <dbReference type="SAM" id="SignalP"/>
    </source>
</evidence>
<evidence type="ECO:0000313" key="3">
    <source>
        <dbReference type="EMBL" id="SPK75915.1"/>
    </source>
</evidence>
<dbReference type="Gene3D" id="3.40.190.150">
    <property type="entry name" value="Bordetella uptake gene, domain 1"/>
    <property type="match status" value="1"/>
</dbReference>